<dbReference type="PROSITE" id="PS51939">
    <property type="entry name" value="XRRM"/>
    <property type="match status" value="1"/>
</dbReference>
<dbReference type="SUPFAM" id="SSF54928">
    <property type="entry name" value="RNA-binding domain, RBD"/>
    <property type="match status" value="1"/>
</dbReference>
<evidence type="ECO:0000256" key="2">
    <source>
        <dbReference type="PROSITE-ProRule" id="PRU00176"/>
    </source>
</evidence>
<reference evidence="7" key="1">
    <citation type="journal article" date="2018" name="Nat. Microbiol.">
        <title>Leveraging single-cell genomics to expand the fungal tree of life.</title>
        <authorList>
            <person name="Ahrendt S.R."/>
            <person name="Quandt C.A."/>
            <person name="Ciobanu D."/>
            <person name="Clum A."/>
            <person name="Salamov A."/>
            <person name="Andreopoulos B."/>
            <person name="Cheng J.F."/>
            <person name="Woyke T."/>
            <person name="Pelin A."/>
            <person name="Henrissat B."/>
            <person name="Reynolds N.K."/>
            <person name="Benny G.L."/>
            <person name="Smith M.E."/>
            <person name="James T.Y."/>
            <person name="Grigoriev I.V."/>
        </authorList>
    </citation>
    <scope>NUCLEOTIDE SEQUENCE [LARGE SCALE GENOMIC DNA]</scope>
</reference>
<evidence type="ECO:0000259" key="4">
    <source>
        <dbReference type="PROSITE" id="PS50102"/>
    </source>
</evidence>
<feature type="compositionally biased region" description="Low complexity" evidence="3">
    <location>
        <begin position="292"/>
        <end position="302"/>
    </location>
</feature>
<feature type="region of interest" description="Disordered" evidence="3">
    <location>
        <begin position="280"/>
        <end position="376"/>
    </location>
</feature>
<dbReference type="GO" id="GO:1990904">
    <property type="term" value="C:ribonucleoprotein complex"/>
    <property type="evidence" value="ECO:0007669"/>
    <property type="project" value="UniProtKB-UniRule"/>
</dbReference>
<evidence type="ECO:0000313" key="7">
    <source>
        <dbReference type="Proteomes" id="UP000269721"/>
    </source>
</evidence>
<dbReference type="EMBL" id="ML000360">
    <property type="protein sequence ID" value="RKO84213.1"/>
    <property type="molecule type" value="Genomic_DNA"/>
</dbReference>
<feature type="domain" description="XRRM" evidence="5">
    <location>
        <begin position="184"/>
        <end position="317"/>
    </location>
</feature>
<gene>
    <name evidence="6" type="ORF">BDK51DRAFT_26192</name>
</gene>
<dbReference type="CDD" id="cd00590">
    <property type="entry name" value="RRM_SF"/>
    <property type="match status" value="1"/>
</dbReference>
<protein>
    <submittedName>
        <fullName evidence="6">Uncharacterized protein</fullName>
    </submittedName>
</protein>
<dbReference type="AlphaFoldDB" id="A0A4P9VZJ1"/>
<evidence type="ECO:0000256" key="1">
    <source>
        <dbReference type="ARBA" id="ARBA00022884"/>
    </source>
</evidence>
<dbReference type="InterPro" id="IPR012677">
    <property type="entry name" value="Nucleotide-bd_a/b_plait_sf"/>
</dbReference>
<sequence>IPITTLATFKRMSLLTRNPTDILAAAALASDLLEAYTPPVPLLDPSVTVSPTALALAAAPRIRRKGAYTLNDLAVVAAKAALSQNRLEAEGFAEETTDAEVKAYFSAWGAVKECRGNKGIFLIEFENVADMVKALAVSHTYEDARIKVRGRSKNSAAPAFVAPPPTAVKLDRAGILETRSGIHSFARGRVLEVKFEEPDSVTGPDVRRRALKAIFEGLAPVTSIDFERGVTTGHVRFKKGVARNVLSIIAYQGGLTVAGDTVQVRVLEDEEERLFWEVAQEREKNAPPPPTGGSSAPASRSGSRTRGRARRGRATGHRGSTSDRPRAASAPAQSPEGTDETPGTLNANRKRVLGDDAADMGSSGPGVAAAGGGRKVRACKKGRIDVGGNKRVKVDPLEDMFKTLTVGMEGLQGPEGAAGQP</sequence>
<dbReference type="InterPro" id="IPR014886">
    <property type="entry name" value="La_xRRM"/>
</dbReference>
<feature type="non-terminal residue" evidence="6">
    <location>
        <position position="1"/>
    </location>
</feature>
<dbReference type="InterPro" id="IPR000504">
    <property type="entry name" value="RRM_dom"/>
</dbReference>
<evidence type="ECO:0000313" key="6">
    <source>
        <dbReference type="EMBL" id="RKO84213.1"/>
    </source>
</evidence>
<evidence type="ECO:0000259" key="5">
    <source>
        <dbReference type="PROSITE" id="PS51939"/>
    </source>
</evidence>
<proteinExistence type="predicted"/>
<keyword evidence="1 2" id="KW-0694">RNA-binding</keyword>
<dbReference type="InterPro" id="IPR035979">
    <property type="entry name" value="RBD_domain_sf"/>
</dbReference>
<dbReference type="PROSITE" id="PS50102">
    <property type="entry name" value="RRM"/>
    <property type="match status" value="1"/>
</dbReference>
<organism evidence="6 7">
    <name type="scientific">Blyttiomyces helicus</name>
    <dbReference type="NCBI Taxonomy" id="388810"/>
    <lineage>
        <taxon>Eukaryota</taxon>
        <taxon>Fungi</taxon>
        <taxon>Fungi incertae sedis</taxon>
        <taxon>Chytridiomycota</taxon>
        <taxon>Chytridiomycota incertae sedis</taxon>
        <taxon>Chytridiomycetes</taxon>
        <taxon>Chytridiomycetes incertae sedis</taxon>
        <taxon>Blyttiomyces</taxon>
    </lineage>
</organism>
<evidence type="ECO:0000256" key="3">
    <source>
        <dbReference type="SAM" id="MobiDB-lite"/>
    </source>
</evidence>
<name>A0A4P9VZJ1_9FUNG</name>
<keyword evidence="7" id="KW-1185">Reference proteome</keyword>
<accession>A0A4P9VZJ1</accession>
<dbReference type="GO" id="GO:0003723">
    <property type="term" value="F:RNA binding"/>
    <property type="evidence" value="ECO:0007669"/>
    <property type="project" value="UniProtKB-UniRule"/>
</dbReference>
<dbReference type="OrthoDB" id="439993at2759"/>
<dbReference type="Pfam" id="PF08777">
    <property type="entry name" value="RRM_3"/>
    <property type="match status" value="1"/>
</dbReference>
<feature type="domain" description="RRM" evidence="4">
    <location>
        <begin position="85"/>
        <end position="198"/>
    </location>
</feature>
<dbReference type="Proteomes" id="UP000269721">
    <property type="component" value="Unassembled WGS sequence"/>
</dbReference>
<dbReference type="Gene3D" id="3.30.70.330">
    <property type="match status" value="2"/>
</dbReference>
<feature type="compositionally biased region" description="Basic residues" evidence="3">
    <location>
        <begin position="303"/>
        <end position="316"/>
    </location>
</feature>